<proteinExistence type="predicted"/>
<feature type="transmembrane region" description="Helical" evidence="1">
    <location>
        <begin position="132"/>
        <end position="155"/>
    </location>
</feature>
<name>A0A0D2XT30_FUSOF</name>
<dbReference type="AlphaFoldDB" id="A0A0D2XT30"/>
<evidence type="ECO:0000313" key="4">
    <source>
        <dbReference type="Proteomes" id="UP000002489"/>
    </source>
</evidence>
<evidence type="ECO:0000256" key="2">
    <source>
        <dbReference type="SAM" id="SignalP"/>
    </source>
</evidence>
<evidence type="ECO:0000256" key="1">
    <source>
        <dbReference type="SAM" id="Phobius"/>
    </source>
</evidence>
<organism evidence="3 4">
    <name type="scientific">Fusarium oxysporum (strain Fo5176)</name>
    <name type="common">Fusarium vascular wilt</name>
    <dbReference type="NCBI Taxonomy" id="660025"/>
    <lineage>
        <taxon>Eukaryota</taxon>
        <taxon>Fungi</taxon>
        <taxon>Dikarya</taxon>
        <taxon>Ascomycota</taxon>
        <taxon>Pezizomycotina</taxon>
        <taxon>Sordariomycetes</taxon>
        <taxon>Hypocreomycetidae</taxon>
        <taxon>Hypocreales</taxon>
        <taxon>Nectriaceae</taxon>
        <taxon>Fusarium</taxon>
        <taxon>Fusarium oxysporum species complex</taxon>
    </lineage>
</organism>
<feature type="chain" id="PRO_5002267359" description="Solute carrier family 40 protein" evidence="2">
    <location>
        <begin position="17"/>
        <end position="225"/>
    </location>
</feature>
<reference evidence="4" key="1">
    <citation type="journal article" date="2012" name="Mol. Plant Microbe Interact.">
        <title>A highly conserved effector in Fusarium oxysporum is required for full virulence on Arabidopsis.</title>
        <authorList>
            <person name="Thatcher L.F."/>
            <person name="Gardiner D.M."/>
            <person name="Kazan K."/>
            <person name="Manners J."/>
        </authorList>
    </citation>
    <scope>NUCLEOTIDE SEQUENCE [LARGE SCALE GENOMIC DNA]</scope>
    <source>
        <strain evidence="4">Fo5176</strain>
    </source>
</reference>
<keyword evidence="1" id="KW-0472">Membrane</keyword>
<feature type="signal peptide" evidence="2">
    <location>
        <begin position="1"/>
        <end position="16"/>
    </location>
</feature>
<dbReference type="SUPFAM" id="SSF103473">
    <property type="entry name" value="MFS general substrate transporter"/>
    <property type="match status" value="1"/>
</dbReference>
<evidence type="ECO:0000313" key="3">
    <source>
        <dbReference type="EnsemblFungi" id="FOXG_07132P0"/>
    </source>
</evidence>
<dbReference type="EnsemblFungi" id="FOXG_07132T0">
    <property type="protein sequence ID" value="FOXG_07132P0"/>
    <property type="gene ID" value="FOXG_07132"/>
</dbReference>
<keyword evidence="2" id="KW-0732">Signal</keyword>
<reference evidence="3" key="2">
    <citation type="submission" date="2025-08" db="UniProtKB">
        <authorList>
            <consortium name="EnsemblFungi"/>
        </authorList>
    </citation>
    <scope>IDENTIFICATION</scope>
    <source>
        <strain evidence="3">4287 / CBS 123668 / FGSC 9935 / NRRL 34936</strain>
    </source>
</reference>
<accession>A0A0D2XT30</accession>
<dbReference type="InterPro" id="IPR036259">
    <property type="entry name" value="MFS_trans_sf"/>
</dbReference>
<sequence length="225" mass="24975">MHACLFTGLAFGPLLARILCQVELAASCPSSMWFWVATKKQLLAREKWDKEQELGAQTRRSLLSTIQTANPFEPLKALSPMGPGTSPALRRNLVALALNDIIIFVISQAAGAVIILYSEYMYGWGNFESSRFVSVLSLVRVMALMGIFPIIKYFGRERFHRPSLSYWQACMASASSRVSQSGHTVYSASTNTDPIDENGEMLMCDGRKFVPSSITPPRLTMSIRP</sequence>
<dbReference type="Proteomes" id="UP000002489">
    <property type="component" value="Unassembled WGS sequence"/>
</dbReference>
<evidence type="ECO:0008006" key="5">
    <source>
        <dbReference type="Google" id="ProtNLM"/>
    </source>
</evidence>
<keyword evidence="1" id="KW-0812">Transmembrane</keyword>
<protein>
    <recommendedName>
        <fullName evidence="5">Solute carrier family 40 protein</fullName>
    </recommendedName>
</protein>
<feature type="transmembrane region" description="Helical" evidence="1">
    <location>
        <begin position="101"/>
        <end position="120"/>
    </location>
</feature>
<keyword evidence="1" id="KW-1133">Transmembrane helix</keyword>